<reference evidence="11" key="1">
    <citation type="submission" date="2025-08" db="UniProtKB">
        <authorList>
            <consortium name="RefSeq"/>
        </authorList>
    </citation>
    <scope>IDENTIFICATION</scope>
    <source>
        <tissue evidence="11">Leaves</tissue>
    </source>
</reference>
<dbReference type="InterPro" id="IPR012337">
    <property type="entry name" value="RNaseH-like_sf"/>
</dbReference>
<dbReference type="Pfam" id="PF17917">
    <property type="entry name" value="RT_RNaseH"/>
    <property type="match status" value="1"/>
</dbReference>
<protein>
    <recommendedName>
        <fullName evidence="9">CCHC-type domain-containing protein</fullName>
    </recommendedName>
</protein>
<feature type="compositionally biased region" description="Polar residues" evidence="8">
    <location>
        <begin position="423"/>
        <end position="435"/>
    </location>
</feature>
<gene>
    <name evidence="11" type="primary">LOC140021192</name>
</gene>
<dbReference type="GeneID" id="140021192"/>
<dbReference type="InterPro" id="IPR043502">
    <property type="entry name" value="DNA/RNA_pol_sf"/>
</dbReference>
<dbReference type="CDD" id="cd09274">
    <property type="entry name" value="RNase_HI_RT_Ty3"/>
    <property type="match status" value="1"/>
</dbReference>
<keyword evidence="6" id="KW-0695">RNA-directed DNA polymerase</keyword>
<evidence type="ECO:0000256" key="3">
    <source>
        <dbReference type="ARBA" id="ARBA00022722"/>
    </source>
</evidence>
<organism evidence="10 11">
    <name type="scientific">Coffea arabica</name>
    <name type="common">Arabian coffee</name>
    <dbReference type="NCBI Taxonomy" id="13443"/>
    <lineage>
        <taxon>Eukaryota</taxon>
        <taxon>Viridiplantae</taxon>
        <taxon>Streptophyta</taxon>
        <taxon>Embryophyta</taxon>
        <taxon>Tracheophyta</taxon>
        <taxon>Spermatophyta</taxon>
        <taxon>Magnoliopsida</taxon>
        <taxon>eudicotyledons</taxon>
        <taxon>Gunneridae</taxon>
        <taxon>Pentapetalae</taxon>
        <taxon>asterids</taxon>
        <taxon>lamiids</taxon>
        <taxon>Gentianales</taxon>
        <taxon>Rubiaceae</taxon>
        <taxon>Ixoroideae</taxon>
        <taxon>Gardenieae complex</taxon>
        <taxon>Bertiereae - Coffeeae clade</taxon>
        <taxon>Coffeeae</taxon>
        <taxon>Coffea</taxon>
    </lineage>
</organism>
<keyword evidence="3" id="KW-0540">Nuclease</keyword>
<dbReference type="PANTHER" id="PTHR35046">
    <property type="entry name" value="ZINC KNUCKLE (CCHC-TYPE) FAMILY PROTEIN"/>
    <property type="match status" value="1"/>
</dbReference>
<sequence>MVFEPGDWVWIHMRKERFPVKRRSKLLPRGDGPFQVLERINDNAYKLELPGEYGVHATFNVSDLSPFHADDEFYLGTNSLQEEGTNEGGLKAPQISTAQVMQIPSGPITRARARRIQESLQALVCTIQERIGDDLRTIEGLYNGEATLNTLLQVEESSFTMSQENELTIAQLSLKMDNMWQEMQRRFDHRLDTIHEQIDQLSSSRASSRKSRGKSTLGESNDSNADSEHEAYEQRRPKRNTRAIGDAIKGIKMKIPPFQGKSDPDTYLEWESRVELVFDCNDYTDAQKLRLAVVEFTDYAIVWWEQVVTSRRRCGELPITTWTELKRLMKKRFVPSHYHRDLYRKLQTLTQGQRSVEDYYKDMEISMLRANIQEDREATMARFLNGLRVEIADQLELQYYVEIEDMVEKAIKIEQRLKRRGTTRNYNPHPQTFTRPFQPRREERGSNAWTTPKPKQDQGSSSRLPFTKTDSKVVSKPIIETSKPRNRDTKCWRCQGVGHIASQCPNPRTMLVLPNGDIVTDDEEEDYKDMPPLVEKEDEIEEVPTQDKVGLVARRALATQASKDELQRDNIFYTRCHVTNKVCSLVIDPGSCTNVASALMEEKLNLPTSEHPRPYKLQWLNNSGEEYQDVFPEYIPTGLPPLRGIEHQIDFIPGSSLPNKAPYRTNPEETKEQQRQVEELLSKGWIHESLSPCAVPVLLVPKKDGGWRMCTDCRAINAITVKYRHPIPRLDGMLDELHGAIIFTKIDLQSGIGAVLLQEGRPVAYFSEKLNGAALNYSTYDKELMALVRALQTWQHYLRPREFVLHTDHESLKHIKSQDKLSKRHARWITFIDSFTFVIKYKTGKTNVVADALSRRYTLITTLDAKLLGFEFLKDLYATDSDFGEIFSSLPRHSREHYFISQEFLYYKDKLCIPKSSMCTLLVREAHGGGLMGHFGIAKTLMILQEHFFWPRMRSDVEQYVARCVTCRHAKSKVHPYGLYTPLPIPHEPWVDLSMDFVLGLPRTRKGHDSIYVVVDRFSKMAHFIPCHKSDDAKHVADLFFREIVRLHEFAYNRTVHSATRYSPFEIVYGFNPLTPLDLTPLPVHERVNLDGKNKAAYVCELHTKVRANIEKRTLQYIQSANKGRRKMVFEPDDWVWIHMRKERFPVKRRSKLLPRGDGPFQVLERINDNAYKLELPGEYGVHATFNVSDLSPFHADDEFYLGTNSLQEEGTNEGGLKAPQTSTAQVMQIPSGPITRARARRIQESLQALVCTIQERIGDDLRTIEGLYNGEATLNTLLQVEESSED</sequence>
<keyword evidence="7" id="KW-0479">Metal-binding</keyword>
<dbReference type="SMART" id="SM00343">
    <property type="entry name" value="ZnF_C2HC"/>
    <property type="match status" value="1"/>
</dbReference>
<evidence type="ECO:0000313" key="10">
    <source>
        <dbReference type="Proteomes" id="UP001652660"/>
    </source>
</evidence>
<keyword evidence="4" id="KW-0255">Endonuclease</keyword>
<accession>A0ABM4W8J1</accession>
<feature type="compositionally biased region" description="Basic and acidic residues" evidence="8">
    <location>
        <begin position="226"/>
        <end position="235"/>
    </location>
</feature>
<name>A0ABM4W8J1_COFAR</name>
<keyword evidence="2" id="KW-0548">Nucleotidyltransferase</keyword>
<keyword evidence="1" id="KW-0808">Transferase</keyword>
<evidence type="ECO:0000256" key="6">
    <source>
        <dbReference type="ARBA" id="ARBA00022918"/>
    </source>
</evidence>
<dbReference type="InterPro" id="IPR041373">
    <property type="entry name" value="RT_RNaseH"/>
</dbReference>
<dbReference type="CDD" id="cd01647">
    <property type="entry name" value="RT_LTR"/>
    <property type="match status" value="1"/>
</dbReference>
<feature type="domain" description="CCHC-type" evidence="9">
    <location>
        <begin position="490"/>
        <end position="506"/>
    </location>
</feature>
<dbReference type="PROSITE" id="PS50158">
    <property type="entry name" value="ZF_CCHC"/>
    <property type="match status" value="1"/>
</dbReference>
<evidence type="ECO:0000256" key="1">
    <source>
        <dbReference type="ARBA" id="ARBA00022679"/>
    </source>
</evidence>
<evidence type="ECO:0000256" key="7">
    <source>
        <dbReference type="PROSITE-ProRule" id="PRU00047"/>
    </source>
</evidence>
<evidence type="ECO:0000256" key="4">
    <source>
        <dbReference type="ARBA" id="ARBA00022759"/>
    </source>
</evidence>
<dbReference type="InterPro" id="IPR056924">
    <property type="entry name" value="SH3_Tf2-1"/>
</dbReference>
<evidence type="ECO:0000256" key="5">
    <source>
        <dbReference type="ARBA" id="ARBA00022801"/>
    </source>
</evidence>
<dbReference type="Proteomes" id="UP001652660">
    <property type="component" value="Chromosome 11e"/>
</dbReference>
<dbReference type="InterPro" id="IPR005162">
    <property type="entry name" value="Retrotrans_gag_dom"/>
</dbReference>
<dbReference type="Gene3D" id="3.10.10.10">
    <property type="entry name" value="HIV Type 1 Reverse Transcriptase, subunit A, domain 1"/>
    <property type="match status" value="1"/>
</dbReference>
<dbReference type="Pfam" id="PF17921">
    <property type="entry name" value="Integrase_H2C2"/>
    <property type="match status" value="1"/>
</dbReference>
<dbReference type="InterPro" id="IPR041588">
    <property type="entry name" value="Integrase_H2C2"/>
</dbReference>
<dbReference type="InterPro" id="IPR001878">
    <property type="entry name" value="Znf_CCHC"/>
</dbReference>
<keyword evidence="5" id="KW-0378">Hydrolase</keyword>
<evidence type="ECO:0000259" key="9">
    <source>
        <dbReference type="PROSITE" id="PS50158"/>
    </source>
</evidence>
<feature type="region of interest" description="Disordered" evidence="8">
    <location>
        <begin position="421"/>
        <end position="474"/>
    </location>
</feature>
<dbReference type="Pfam" id="PF24626">
    <property type="entry name" value="SH3_Tf2-1"/>
    <property type="match status" value="2"/>
</dbReference>
<dbReference type="Gene3D" id="4.10.60.10">
    <property type="entry name" value="Zinc finger, CCHC-type"/>
    <property type="match status" value="1"/>
</dbReference>
<keyword evidence="7" id="KW-0863">Zinc-finger</keyword>
<dbReference type="InterPro" id="IPR036875">
    <property type="entry name" value="Znf_CCHC_sf"/>
</dbReference>
<keyword evidence="10" id="KW-1185">Reference proteome</keyword>
<dbReference type="InterPro" id="IPR043128">
    <property type="entry name" value="Rev_trsase/Diguanyl_cyclase"/>
</dbReference>
<dbReference type="Pfam" id="PF00098">
    <property type="entry name" value="zf-CCHC"/>
    <property type="match status" value="1"/>
</dbReference>
<evidence type="ECO:0000256" key="2">
    <source>
        <dbReference type="ARBA" id="ARBA00022695"/>
    </source>
</evidence>
<dbReference type="InterPro" id="IPR036397">
    <property type="entry name" value="RNaseH_sf"/>
</dbReference>
<dbReference type="SUPFAM" id="SSF53098">
    <property type="entry name" value="Ribonuclease H-like"/>
    <property type="match status" value="1"/>
</dbReference>
<dbReference type="Pfam" id="PF03732">
    <property type="entry name" value="Retrotrans_gag"/>
    <property type="match status" value="1"/>
</dbReference>
<dbReference type="PANTHER" id="PTHR35046:SF9">
    <property type="entry name" value="RNA-DIRECTED DNA POLYMERASE"/>
    <property type="match status" value="1"/>
</dbReference>
<dbReference type="SUPFAM" id="SSF56672">
    <property type="entry name" value="DNA/RNA polymerases"/>
    <property type="match status" value="1"/>
</dbReference>
<evidence type="ECO:0000256" key="8">
    <source>
        <dbReference type="SAM" id="MobiDB-lite"/>
    </source>
</evidence>
<dbReference type="Gene3D" id="3.30.70.270">
    <property type="match status" value="1"/>
</dbReference>
<proteinExistence type="predicted"/>
<evidence type="ECO:0000313" key="11">
    <source>
        <dbReference type="RefSeq" id="XP_071928060.1"/>
    </source>
</evidence>
<dbReference type="RefSeq" id="XP_071928060.1">
    <property type="nucleotide sequence ID" value="XM_072071959.1"/>
</dbReference>
<dbReference type="SUPFAM" id="SSF57756">
    <property type="entry name" value="Retrovirus zinc finger-like domains"/>
    <property type="match status" value="1"/>
</dbReference>
<dbReference type="Gene3D" id="3.30.420.10">
    <property type="entry name" value="Ribonuclease H-like superfamily/Ribonuclease H"/>
    <property type="match status" value="1"/>
</dbReference>
<feature type="region of interest" description="Disordered" evidence="8">
    <location>
        <begin position="199"/>
        <end position="240"/>
    </location>
</feature>
<dbReference type="Gene3D" id="1.10.340.70">
    <property type="match status" value="1"/>
</dbReference>
<keyword evidence="7" id="KW-0862">Zinc</keyword>